<dbReference type="Pfam" id="PF08220">
    <property type="entry name" value="HTH_DeoR"/>
    <property type="match status" value="1"/>
</dbReference>
<dbReference type="InterPro" id="IPR036390">
    <property type="entry name" value="WH_DNA-bd_sf"/>
</dbReference>
<dbReference type="PROSITE" id="PS00894">
    <property type="entry name" value="HTH_DEOR_1"/>
    <property type="match status" value="1"/>
</dbReference>
<dbReference type="SMART" id="SM01134">
    <property type="entry name" value="DeoRC"/>
    <property type="match status" value="1"/>
</dbReference>
<reference evidence="5 6" key="1">
    <citation type="submission" date="2019-01" db="EMBL/GenBank/DDBJ databases">
        <title>Genome sequencing of strain FW100M-8.</title>
        <authorList>
            <person name="Heo J."/>
            <person name="Kim S.-J."/>
            <person name="Kim J.-S."/>
            <person name="Hong S.-B."/>
            <person name="Kwon S.-W."/>
        </authorList>
    </citation>
    <scope>NUCLEOTIDE SEQUENCE [LARGE SCALE GENOMIC DNA]</scope>
    <source>
        <strain evidence="5 6">FW100M-8</strain>
    </source>
</reference>
<keyword evidence="1" id="KW-0805">Transcription regulation</keyword>
<dbReference type="PANTHER" id="PTHR30363:SF58">
    <property type="entry name" value="REGULATORY PROTEIN, DEOR FAMILY"/>
    <property type="match status" value="1"/>
</dbReference>
<dbReference type="EMBL" id="CP035491">
    <property type="protein sequence ID" value="QAY73420.1"/>
    <property type="molecule type" value="Genomic_DNA"/>
</dbReference>
<dbReference type="InterPro" id="IPR018356">
    <property type="entry name" value="Tscrpt_reg_HTH_DeoR_CS"/>
</dbReference>
<dbReference type="SMART" id="SM00420">
    <property type="entry name" value="HTH_DEOR"/>
    <property type="match status" value="1"/>
</dbReference>
<dbReference type="PROSITE" id="PS51000">
    <property type="entry name" value="HTH_DEOR_2"/>
    <property type="match status" value="1"/>
</dbReference>
<evidence type="ECO:0000313" key="6">
    <source>
        <dbReference type="Proteomes" id="UP000291259"/>
    </source>
</evidence>
<dbReference type="RefSeq" id="WP_129190651.1">
    <property type="nucleotide sequence ID" value="NZ_CP035491.1"/>
</dbReference>
<evidence type="ECO:0000259" key="4">
    <source>
        <dbReference type="PROSITE" id="PS51000"/>
    </source>
</evidence>
<evidence type="ECO:0000256" key="1">
    <source>
        <dbReference type="ARBA" id="ARBA00023015"/>
    </source>
</evidence>
<evidence type="ECO:0000256" key="2">
    <source>
        <dbReference type="ARBA" id="ARBA00023125"/>
    </source>
</evidence>
<dbReference type="AlphaFoldDB" id="A0A4P6FB07"/>
<dbReference type="InterPro" id="IPR001034">
    <property type="entry name" value="DeoR_HTH"/>
</dbReference>
<keyword evidence="2" id="KW-0238">DNA-binding</keyword>
<accession>A0A4P6FB07</accession>
<dbReference type="SUPFAM" id="SSF46785">
    <property type="entry name" value="Winged helix' DNA-binding domain"/>
    <property type="match status" value="1"/>
</dbReference>
<evidence type="ECO:0000313" key="5">
    <source>
        <dbReference type="EMBL" id="QAY73420.1"/>
    </source>
</evidence>
<dbReference type="InterPro" id="IPR014036">
    <property type="entry name" value="DeoR-like_C"/>
</dbReference>
<gene>
    <name evidence="5" type="ORF">ET445_08775</name>
</gene>
<dbReference type="GO" id="GO:0003677">
    <property type="term" value="F:DNA binding"/>
    <property type="evidence" value="ECO:0007669"/>
    <property type="project" value="UniProtKB-KW"/>
</dbReference>
<dbReference type="InterPro" id="IPR037171">
    <property type="entry name" value="NagB/RpiA_transferase-like"/>
</dbReference>
<dbReference type="PRINTS" id="PR00037">
    <property type="entry name" value="HTHLACR"/>
</dbReference>
<dbReference type="Pfam" id="PF00455">
    <property type="entry name" value="DeoRC"/>
    <property type="match status" value="1"/>
</dbReference>
<dbReference type="SUPFAM" id="SSF100950">
    <property type="entry name" value="NagB/RpiA/CoA transferase-like"/>
    <property type="match status" value="1"/>
</dbReference>
<dbReference type="InterPro" id="IPR050313">
    <property type="entry name" value="Carb_Metab_HTH_regulators"/>
</dbReference>
<dbReference type="Gene3D" id="3.40.50.1360">
    <property type="match status" value="1"/>
</dbReference>
<dbReference type="KEGG" id="agf:ET445_08775"/>
<name>A0A4P6FB07_9MICO</name>
<organism evidence="5 6">
    <name type="scientific">Agromyces protaetiae</name>
    <dbReference type="NCBI Taxonomy" id="2509455"/>
    <lineage>
        <taxon>Bacteria</taxon>
        <taxon>Bacillati</taxon>
        <taxon>Actinomycetota</taxon>
        <taxon>Actinomycetes</taxon>
        <taxon>Micrococcales</taxon>
        <taxon>Microbacteriaceae</taxon>
        <taxon>Agromyces</taxon>
    </lineage>
</organism>
<evidence type="ECO:0000256" key="3">
    <source>
        <dbReference type="ARBA" id="ARBA00023163"/>
    </source>
</evidence>
<keyword evidence="6" id="KW-1185">Reference proteome</keyword>
<dbReference type="InterPro" id="IPR011991">
    <property type="entry name" value="ArsR-like_HTH"/>
</dbReference>
<dbReference type="Gene3D" id="1.10.10.10">
    <property type="entry name" value="Winged helix-like DNA-binding domain superfamily/Winged helix DNA-binding domain"/>
    <property type="match status" value="1"/>
</dbReference>
<dbReference type="CDD" id="cd00090">
    <property type="entry name" value="HTH_ARSR"/>
    <property type="match status" value="1"/>
</dbReference>
<protein>
    <submittedName>
        <fullName evidence="5">DeoR/GlpR transcriptional regulator</fullName>
    </submittedName>
</protein>
<dbReference type="PANTHER" id="PTHR30363">
    <property type="entry name" value="HTH-TYPE TRANSCRIPTIONAL REGULATOR SRLR-RELATED"/>
    <property type="match status" value="1"/>
</dbReference>
<dbReference type="OrthoDB" id="7688673at2"/>
<keyword evidence="3" id="KW-0804">Transcription</keyword>
<dbReference type="InterPro" id="IPR036388">
    <property type="entry name" value="WH-like_DNA-bd_sf"/>
</dbReference>
<dbReference type="Proteomes" id="UP000291259">
    <property type="component" value="Chromosome"/>
</dbReference>
<proteinExistence type="predicted"/>
<feature type="domain" description="HTH deoR-type" evidence="4">
    <location>
        <begin position="11"/>
        <end position="66"/>
    </location>
</feature>
<sequence length="273" mass="29433">MNEERFRYTSAPERRERMLQFIGDQGYCTIAELSKAFGVSEMTIRRDVLKLVEQGIVRGFRGGVGSLSRHEMNGTDYRFRDVSQAGAKHAIASAAVGMVAPHSVIAIDAGTTANQFAQLLPADRDLKVITNSFPAVASLVGNTGVEVSCLGGTLHPDSLSFEGPAALAGIENVQIQTLFLAASGMSERGAFCANGFDAITKRALIEVSERVVLLADSSKFDARAMVKICDWEVIDRLVVDEGIEEEKLRMIRQQGVDVEVVPVTADEAIGAVL</sequence>
<dbReference type="GO" id="GO:0003700">
    <property type="term" value="F:DNA-binding transcription factor activity"/>
    <property type="evidence" value="ECO:0007669"/>
    <property type="project" value="InterPro"/>
</dbReference>